<name>A0A6L2P980_COPFO</name>
<dbReference type="Proteomes" id="UP000502823">
    <property type="component" value="Unassembled WGS sequence"/>
</dbReference>
<dbReference type="CDD" id="cd06558">
    <property type="entry name" value="crotonase-like"/>
    <property type="match status" value="1"/>
</dbReference>
<evidence type="ECO:0000256" key="8">
    <source>
        <dbReference type="ARBA" id="ARBA00023235"/>
    </source>
</evidence>
<dbReference type="Gene3D" id="3.90.226.10">
    <property type="entry name" value="2-enoyl-CoA Hydratase, Chain A, domain 1"/>
    <property type="match status" value="1"/>
</dbReference>
<dbReference type="Gene3D" id="1.10.12.10">
    <property type="entry name" value="Lyase 2-enoyl-coa Hydratase, Chain A, domain 2"/>
    <property type="match status" value="1"/>
</dbReference>
<dbReference type="SUPFAM" id="SSF52096">
    <property type="entry name" value="ClpP/crotonase"/>
    <property type="match status" value="1"/>
</dbReference>
<keyword evidence="6" id="KW-0443">Lipid metabolism</keyword>
<evidence type="ECO:0000256" key="7">
    <source>
        <dbReference type="ARBA" id="ARBA00023140"/>
    </source>
</evidence>
<dbReference type="InterPro" id="IPR014748">
    <property type="entry name" value="Enoyl-CoA_hydra_C"/>
</dbReference>
<accession>A0A6L2P980</accession>
<dbReference type="PANTHER" id="PTHR43149">
    <property type="entry name" value="ENOYL-COA HYDRATASE"/>
    <property type="match status" value="1"/>
</dbReference>
<evidence type="ECO:0000256" key="4">
    <source>
        <dbReference type="ARBA" id="ARBA00022832"/>
    </source>
</evidence>
<evidence type="ECO:0000256" key="3">
    <source>
        <dbReference type="ARBA" id="ARBA00005254"/>
    </source>
</evidence>
<dbReference type="OrthoDB" id="14970at2759"/>
<keyword evidence="14" id="KW-1185">Reference proteome</keyword>
<comment type="subcellular location">
    <subcellularLocation>
        <location evidence="1">Peroxisome</location>
    </subcellularLocation>
</comment>
<dbReference type="InterPro" id="IPR045002">
    <property type="entry name" value="Ech1-like"/>
</dbReference>
<dbReference type="GO" id="GO:0005739">
    <property type="term" value="C:mitochondrion"/>
    <property type="evidence" value="ECO:0007669"/>
    <property type="project" value="TreeGrafter"/>
</dbReference>
<dbReference type="PANTHER" id="PTHR43149:SF1">
    <property type="entry name" value="DELTA(3,5)-DELTA(2,4)-DIENOYL-COA ISOMERASE, MITOCHONDRIAL"/>
    <property type="match status" value="1"/>
</dbReference>
<comment type="function">
    <text evidence="11">Isomerization of 3-trans,5-cis-dienoyl-CoA to 2-trans,4-trans-dienoyl-CoA.</text>
</comment>
<comment type="similarity">
    <text evidence="3">Belongs to the enoyl-CoA hydratase/isomerase family.</text>
</comment>
<dbReference type="InParanoid" id="A0A6L2P980"/>
<dbReference type="Pfam" id="PF00378">
    <property type="entry name" value="ECH_1"/>
    <property type="match status" value="1"/>
</dbReference>
<comment type="pathway">
    <text evidence="2">Lipid metabolism; fatty acid beta-oxidation.</text>
</comment>
<reference evidence="14" key="1">
    <citation type="submission" date="2020-01" db="EMBL/GenBank/DDBJ databases">
        <title>Draft genome sequence of the Termite Coptotermes fromosanus.</title>
        <authorList>
            <person name="Itakura S."/>
            <person name="Yosikawa Y."/>
            <person name="Umezawa K."/>
        </authorList>
    </citation>
    <scope>NUCLEOTIDE SEQUENCE [LARGE SCALE GENOMIC DNA]</scope>
</reference>
<keyword evidence="7" id="KW-0576">Peroxisome</keyword>
<keyword evidence="5" id="KW-0007">Acetylation</keyword>
<dbReference type="GO" id="GO:0051750">
    <property type="term" value="F:delta(3,5)-delta(2,4)-dienoyl-CoA isomerase activity"/>
    <property type="evidence" value="ECO:0007669"/>
    <property type="project" value="TreeGrafter"/>
</dbReference>
<dbReference type="AlphaFoldDB" id="A0A6L2P980"/>
<proteinExistence type="inferred from homology"/>
<dbReference type="UniPathway" id="UPA00659"/>
<evidence type="ECO:0000256" key="10">
    <source>
        <dbReference type="ARBA" id="ARBA00052809"/>
    </source>
</evidence>
<dbReference type="InterPro" id="IPR029045">
    <property type="entry name" value="ClpP/crotonase-like_dom_sf"/>
</dbReference>
<evidence type="ECO:0000256" key="12">
    <source>
        <dbReference type="ARBA" id="ARBA00071021"/>
    </source>
</evidence>
<evidence type="ECO:0000256" key="6">
    <source>
        <dbReference type="ARBA" id="ARBA00023098"/>
    </source>
</evidence>
<organism evidence="13 14">
    <name type="scientific">Coptotermes formosanus</name>
    <name type="common">Formosan subterranean termite</name>
    <dbReference type="NCBI Taxonomy" id="36987"/>
    <lineage>
        <taxon>Eukaryota</taxon>
        <taxon>Metazoa</taxon>
        <taxon>Ecdysozoa</taxon>
        <taxon>Arthropoda</taxon>
        <taxon>Hexapoda</taxon>
        <taxon>Insecta</taxon>
        <taxon>Pterygota</taxon>
        <taxon>Neoptera</taxon>
        <taxon>Polyneoptera</taxon>
        <taxon>Dictyoptera</taxon>
        <taxon>Blattodea</taxon>
        <taxon>Blattoidea</taxon>
        <taxon>Termitoidae</taxon>
        <taxon>Rhinotermitidae</taxon>
        <taxon>Coptotermes</taxon>
    </lineage>
</organism>
<comment type="caution">
    <text evidence="13">The sequence shown here is derived from an EMBL/GenBank/DDBJ whole genome shotgun (WGS) entry which is preliminary data.</text>
</comment>
<protein>
    <recommendedName>
        <fullName evidence="12">Delta(3,5)-Delta(2,4)-dienoyl-CoA isomerase, mitochondrial</fullName>
    </recommendedName>
</protein>
<dbReference type="EMBL" id="BLKM01003458">
    <property type="protein sequence ID" value="GFG28853.1"/>
    <property type="molecule type" value="Genomic_DNA"/>
</dbReference>
<evidence type="ECO:0000256" key="1">
    <source>
        <dbReference type="ARBA" id="ARBA00004275"/>
    </source>
</evidence>
<gene>
    <name evidence="13" type="ORF">Cfor_09866</name>
</gene>
<keyword evidence="8" id="KW-0413">Isomerase</keyword>
<dbReference type="FunFam" id="3.90.226.10:FF:000024">
    <property type="entry name" value="Delta3,5-delta2,4-dienoyl-CoA isomerase"/>
    <property type="match status" value="1"/>
</dbReference>
<dbReference type="GO" id="GO:0006635">
    <property type="term" value="P:fatty acid beta-oxidation"/>
    <property type="evidence" value="ECO:0007669"/>
    <property type="project" value="UniProtKB-UniPathway"/>
</dbReference>
<evidence type="ECO:0000256" key="2">
    <source>
        <dbReference type="ARBA" id="ARBA00005005"/>
    </source>
</evidence>
<evidence type="ECO:0000256" key="11">
    <source>
        <dbReference type="ARBA" id="ARBA00055786"/>
    </source>
</evidence>
<evidence type="ECO:0000256" key="5">
    <source>
        <dbReference type="ARBA" id="ARBA00022990"/>
    </source>
</evidence>
<comment type="catalytic activity">
    <reaction evidence="9">
        <text>(3E,5Z)-octadienoyl-CoA = (2E,4E)-octadienoyl-CoA</text>
        <dbReference type="Rhea" id="RHEA:45244"/>
        <dbReference type="ChEBI" id="CHEBI:62243"/>
        <dbReference type="ChEBI" id="CHEBI:85108"/>
    </reaction>
</comment>
<dbReference type="GO" id="GO:0005777">
    <property type="term" value="C:peroxisome"/>
    <property type="evidence" value="ECO:0007669"/>
    <property type="project" value="UniProtKB-SubCell"/>
</dbReference>
<dbReference type="InterPro" id="IPR001753">
    <property type="entry name" value="Enoyl-CoA_hydra/iso"/>
</dbReference>
<comment type="catalytic activity">
    <reaction evidence="10">
        <text>(3E,5Z,8Z,11Z,14Z)-eicosapentaenoyl-CoA = (2E,4E,8Z,11Z,14Z)-eicosapentaenoyl-CoA</text>
        <dbReference type="Rhea" id="RHEA:45224"/>
        <dbReference type="ChEBI" id="CHEBI:85090"/>
        <dbReference type="ChEBI" id="CHEBI:85091"/>
    </reaction>
</comment>
<dbReference type="FunFam" id="1.10.12.10:FF:000004">
    <property type="entry name" value="Delta3,5-delta2,4-dienoyl-CoA isomerase"/>
    <property type="match status" value="1"/>
</dbReference>
<dbReference type="FunCoup" id="A0A6L2P980">
    <property type="interactions" value="1240"/>
</dbReference>
<evidence type="ECO:0000313" key="13">
    <source>
        <dbReference type="EMBL" id="GFG28853.1"/>
    </source>
</evidence>
<evidence type="ECO:0000256" key="9">
    <source>
        <dbReference type="ARBA" id="ARBA00051408"/>
    </source>
</evidence>
<evidence type="ECO:0000313" key="14">
    <source>
        <dbReference type="Proteomes" id="UP000502823"/>
    </source>
</evidence>
<sequence length="391" mass="43028">MLLKCSLMKPPTFLEVHESSGHLEKWILLAALEEVYFVFTVADVNRGVFTMYSVLLETATRMALATKREHHGGQGLIVIFWIASLKGHTCRNPEEDHLINKHCKNLQTDKALCLLFPFSENLVWSQIAMLTTSAEEQRSQFKALSVTVPKPEIGKCFTDLAGDSDCRVIVLSGAGKVFSAGIDLADAAEIGAKLGEHEDVARRCKVLHDTIKLYQDAITSLEKCPKPVISAIHDACIGGALDLITAADIRYCTTDAWFQVKEVDVGMAADVGTLQRLPRVIGSESLVRELAFTARKMMASEAKECGFVSKVYDDKDSMLKGAIEVATDIAAKSPVAVQVTKRSIVYSRDHTVQEGLDHVRHWNMAMLQSEDFMNATVAQATKSPPPTFSKL</sequence>
<keyword evidence="4" id="KW-0276">Fatty acid metabolism</keyword>